<evidence type="ECO:0000313" key="10">
    <source>
        <dbReference type="Proteomes" id="UP000694918"/>
    </source>
</evidence>
<dbReference type="InterPro" id="IPR017972">
    <property type="entry name" value="Cyt_P450_CS"/>
</dbReference>
<gene>
    <name evidence="11" type="primary">LOC105138266</name>
</gene>
<protein>
    <submittedName>
        <fullName evidence="11">Ent-kaurenoic acid oxidase 1-like</fullName>
    </submittedName>
</protein>
<dbReference type="PRINTS" id="PR00385">
    <property type="entry name" value="P450"/>
</dbReference>
<evidence type="ECO:0000256" key="2">
    <source>
        <dbReference type="ARBA" id="ARBA00010617"/>
    </source>
</evidence>
<keyword evidence="7 8" id="KW-0349">Heme</keyword>
<dbReference type="GO" id="GO:0016125">
    <property type="term" value="P:sterol metabolic process"/>
    <property type="evidence" value="ECO:0007669"/>
    <property type="project" value="TreeGrafter"/>
</dbReference>
<keyword evidence="8" id="KW-0560">Oxidoreductase</keyword>
<keyword evidence="5 9" id="KW-1133">Transmembrane helix</keyword>
<comment type="subcellular location">
    <subcellularLocation>
        <location evidence="1">Membrane</location>
        <topology evidence="1">Single-pass membrane protein</topology>
    </subcellularLocation>
</comment>
<organism evidence="10 11">
    <name type="scientific">Populus euphratica</name>
    <name type="common">Euphrates poplar</name>
    <dbReference type="NCBI Taxonomy" id="75702"/>
    <lineage>
        <taxon>Eukaryota</taxon>
        <taxon>Viridiplantae</taxon>
        <taxon>Streptophyta</taxon>
        <taxon>Embryophyta</taxon>
        <taxon>Tracheophyta</taxon>
        <taxon>Spermatophyta</taxon>
        <taxon>Magnoliopsida</taxon>
        <taxon>eudicotyledons</taxon>
        <taxon>Gunneridae</taxon>
        <taxon>Pentapetalae</taxon>
        <taxon>rosids</taxon>
        <taxon>fabids</taxon>
        <taxon>Malpighiales</taxon>
        <taxon>Salicaceae</taxon>
        <taxon>Saliceae</taxon>
        <taxon>Populus</taxon>
    </lineage>
</organism>
<dbReference type="GO" id="GO:0016020">
    <property type="term" value="C:membrane"/>
    <property type="evidence" value="ECO:0007669"/>
    <property type="project" value="UniProtKB-SubCell"/>
</dbReference>
<evidence type="ECO:0000256" key="1">
    <source>
        <dbReference type="ARBA" id="ARBA00004167"/>
    </source>
</evidence>
<evidence type="ECO:0000313" key="11">
    <source>
        <dbReference type="RefSeq" id="XP_011042615.1"/>
    </source>
</evidence>
<keyword evidence="6 7" id="KW-0408">Iron</keyword>
<accession>A0AAJ6V6R7</accession>
<dbReference type="InterPro" id="IPR001128">
    <property type="entry name" value="Cyt_P450"/>
</dbReference>
<evidence type="ECO:0000256" key="3">
    <source>
        <dbReference type="ARBA" id="ARBA00022692"/>
    </source>
</evidence>
<evidence type="ECO:0000256" key="6">
    <source>
        <dbReference type="ARBA" id="ARBA00023004"/>
    </source>
</evidence>
<dbReference type="PROSITE" id="PS00086">
    <property type="entry name" value="CYTOCHROME_P450"/>
    <property type="match status" value="1"/>
</dbReference>
<dbReference type="RefSeq" id="XP_011042615.1">
    <property type="nucleotide sequence ID" value="XM_011044313.1"/>
</dbReference>
<sequence length="434" mass="49727">MEITIGVLLACVIGSLPLLGLLTWWWNEIWDVLPLKFQLSGTATKLPPGHLGFPFVGEMLTFLWYFKILGRPYDFINSKRRWYGDGVGLYRTHLFGSPSIIACFPAVSKFIFQSNDIFILKWPSVDILGQNSLVVVQGEAHKRLRNHVTNAITRPDALCRIAVLVQPGMVAALQSWVDKRRINTYMEIKKCKKKLDAIFRGELEKKKRQHESEKTNDLMDGLMQIEDDEGSQLSDQEVLDNIVGLVIAGYESTSVASTWAIYYLAKYPNVLAKLREENTALCKNKKGDFITSEDVAKLKYTNKVVKETIRMANIAVLIFRMATREVEYKGYKIPKNWKVIVWARYFHTNPENFEDPMCFNPDRWNEPARPGTYQVFGNGSRICPGNMLARLQLALFLHHLCIGYKWELLNPDADMIYLSHQMPVDGVEIVVDKI</sequence>
<dbReference type="GO" id="GO:0004497">
    <property type="term" value="F:monooxygenase activity"/>
    <property type="evidence" value="ECO:0007669"/>
    <property type="project" value="UniProtKB-KW"/>
</dbReference>
<comment type="cofactor">
    <cofactor evidence="7">
        <name>heme</name>
        <dbReference type="ChEBI" id="CHEBI:30413"/>
    </cofactor>
</comment>
<dbReference type="GO" id="GO:0010268">
    <property type="term" value="P:brassinosteroid homeostasis"/>
    <property type="evidence" value="ECO:0007669"/>
    <property type="project" value="TreeGrafter"/>
</dbReference>
<dbReference type="PANTHER" id="PTHR24286">
    <property type="entry name" value="CYTOCHROME P450 26"/>
    <property type="match status" value="1"/>
</dbReference>
<dbReference type="AlphaFoldDB" id="A0AAJ6V6R7"/>
<dbReference type="GeneID" id="105138266"/>
<dbReference type="Gene3D" id="1.10.630.10">
    <property type="entry name" value="Cytochrome P450"/>
    <property type="match status" value="1"/>
</dbReference>
<evidence type="ECO:0000256" key="8">
    <source>
        <dbReference type="RuleBase" id="RU000461"/>
    </source>
</evidence>
<dbReference type="InterPro" id="IPR036396">
    <property type="entry name" value="Cyt_P450_sf"/>
</dbReference>
<evidence type="ECO:0000256" key="5">
    <source>
        <dbReference type="ARBA" id="ARBA00022989"/>
    </source>
</evidence>
<dbReference type="GO" id="GO:0005506">
    <property type="term" value="F:iron ion binding"/>
    <property type="evidence" value="ECO:0007669"/>
    <property type="project" value="InterPro"/>
</dbReference>
<evidence type="ECO:0000256" key="7">
    <source>
        <dbReference type="PIRSR" id="PIRSR602401-1"/>
    </source>
</evidence>
<feature type="transmembrane region" description="Helical" evidence="9">
    <location>
        <begin position="46"/>
        <end position="66"/>
    </location>
</feature>
<dbReference type="Proteomes" id="UP000694918">
    <property type="component" value="Unplaced"/>
</dbReference>
<dbReference type="InterPro" id="IPR002401">
    <property type="entry name" value="Cyt_P450_E_grp-I"/>
</dbReference>
<comment type="similarity">
    <text evidence="2 8">Belongs to the cytochrome P450 family.</text>
</comment>
<feature type="binding site" description="axial binding residue" evidence="7">
    <location>
        <position position="383"/>
    </location>
    <ligand>
        <name>heme</name>
        <dbReference type="ChEBI" id="CHEBI:30413"/>
    </ligand>
    <ligandPart>
        <name>Fe</name>
        <dbReference type="ChEBI" id="CHEBI:18248"/>
    </ligandPart>
</feature>
<feature type="transmembrane region" description="Helical" evidence="9">
    <location>
        <begin position="87"/>
        <end position="107"/>
    </location>
</feature>
<dbReference type="Pfam" id="PF00067">
    <property type="entry name" value="p450"/>
    <property type="match status" value="1"/>
</dbReference>
<dbReference type="KEGG" id="peu:105138266"/>
<dbReference type="GO" id="GO:0016705">
    <property type="term" value="F:oxidoreductase activity, acting on paired donors, with incorporation or reduction of molecular oxygen"/>
    <property type="evidence" value="ECO:0007669"/>
    <property type="project" value="InterPro"/>
</dbReference>
<keyword evidence="9" id="KW-0472">Membrane</keyword>
<keyword evidence="3 9" id="KW-0812">Transmembrane</keyword>
<feature type="transmembrane region" description="Helical" evidence="9">
    <location>
        <begin position="7"/>
        <end position="26"/>
    </location>
</feature>
<dbReference type="PANTHER" id="PTHR24286:SF12">
    <property type="entry name" value="CYTOCHROME P450 FAMILY PROTEIN, EXPRESSED"/>
    <property type="match status" value="1"/>
</dbReference>
<keyword evidence="4 7" id="KW-0479">Metal-binding</keyword>
<proteinExistence type="inferred from homology"/>
<dbReference type="GO" id="GO:0020037">
    <property type="term" value="F:heme binding"/>
    <property type="evidence" value="ECO:0007669"/>
    <property type="project" value="InterPro"/>
</dbReference>
<reference evidence="11" key="1">
    <citation type="submission" date="2025-08" db="UniProtKB">
        <authorList>
            <consortium name="RefSeq"/>
        </authorList>
    </citation>
    <scope>IDENTIFICATION</scope>
</reference>
<name>A0AAJ6V6R7_POPEU</name>
<evidence type="ECO:0000256" key="4">
    <source>
        <dbReference type="ARBA" id="ARBA00022723"/>
    </source>
</evidence>
<dbReference type="GO" id="GO:0016132">
    <property type="term" value="P:brassinosteroid biosynthetic process"/>
    <property type="evidence" value="ECO:0007669"/>
    <property type="project" value="TreeGrafter"/>
</dbReference>
<evidence type="ECO:0000256" key="9">
    <source>
        <dbReference type="SAM" id="Phobius"/>
    </source>
</evidence>
<keyword evidence="10" id="KW-1185">Reference proteome</keyword>
<keyword evidence="8" id="KW-0503">Monooxygenase</keyword>
<dbReference type="SUPFAM" id="SSF48264">
    <property type="entry name" value="Cytochrome P450"/>
    <property type="match status" value="1"/>
</dbReference>
<dbReference type="PRINTS" id="PR00463">
    <property type="entry name" value="EP450I"/>
</dbReference>